<dbReference type="InterPro" id="IPR010071">
    <property type="entry name" value="AA_adenyl_dom"/>
</dbReference>
<proteinExistence type="predicted"/>
<evidence type="ECO:0000259" key="3">
    <source>
        <dbReference type="PROSITE" id="PS50075"/>
    </source>
</evidence>
<dbReference type="PROSITE" id="PS00012">
    <property type="entry name" value="PHOSPHOPANTETHEINE"/>
    <property type="match status" value="1"/>
</dbReference>
<dbReference type="InterPro" id="IPR045851">
    <property type="entry name" value="AMP-bd_C_sf"/>
</dbReference>
<evidence type="ECO:0000313" key="4">
    <source>
        <dbReference type="EMBL" id="AKK00284.1"/>
    </source>
</evidence>
<evidence type="ECO:0000256" key="1">
    <source>
        <dbReference type="ARBA" id="ARBA00022450"/>
    </source>
</evidence>
<dbReference type="Gene3D" id="3.30.300.30">
    <property type="match status" value="1"/>
</dbReference>
<dbReference type="Proteomes" id="UP000035212">
    <property type="component" value="Chromosome"/>
</dbReference>
<dbReference type="Pfam" id="PF13193">
    <property type="entry name" value="AMP-binding_C"/>
    <property type="match status" value="1"/>
</dbReference>
<keyword evidence="1" id="KW-0596">Phosphopantetheine</keyword>
<dbReference type="Pfam" id="PF00501">
    <property type="entry name" value="AMP-binding"/>
    <property type="match status" value="1"/>
</dbReference>
<organism evidence="4">
    <name type="scientific">Pseudomonas chlororaphis</name>
    <dbReference type="NCBI Taxonomy" id="587753"/>
    <lineage>
        <taxon>Bacteria</taxon>
        <taxon>Pseudomonadati</taxon>
        <taxon>Pseudomonadota</taxon>
        <taxon>Gammaproteobacteria</taxon>
        <taxon>Pseudomonadales</taxon>
        <taxon>Pseudomonadaceae</taxon>
        <taxon>Pseudomonas</taxon>
    </lineage>
</organism>
<reference evidence="4" key="1">
    <citation type="journal article" date="2015" name="Stand. Genomic Sci.">
        <title>Complete genome of Pseudomonas chlororaphis strain UFB2, a soil bacterium with antibacterial activity against bacterial canker pathogen of tomato.</title>
        <authorList>
            <person name="Deng P."/>
            <person name="Wang X."/>
            <person name="Baird S.M."/>
            <person name="Lu S.E."/>
        </authorList>
    </citation>
    <scope>NUCLEOTIDE SEQUENCE [LARGE SCALE GENOMIC DNA]</scope>
    <source>
        <strain evidence="4">UFB2</strain>
    </source>
</reference>
<sequence>MSQLQFPPSGAAQTQIFLDQWARVSHDFKGEPAIDDGGVLYTYGEVDTDSQRIAAYLAHNAIGAGAVVVIGCPRGKDLLVALLGVMKSGAAFILMDLDAAPARLSVQLDAANAKLVLVPDGYIVDNNPALVAEKVVTLGQARDTAQSLHFEQPRIAPQDLAYIIFTSGSTGQPKGVMVSHRGIPNLAHHALTYGITQGSRVLMFSPVCFDAIIAEITMTLFAGGCLVAVADHELRDFDNLQNLLCNRRIDVATLPPSLVSLLPSELPISLSTLIVAGERCNKEVIVNWASKIRLINAYGPSEATVATTVKLCSLDTSPADIGQAISNVTVRLLDEALEDVPDGELGEIYISGVSVALGYLGNPDLSDARFIRGLAGDDSLSFRTGDFARRDVNAGILFEGRKDDLVKINGNRVELAEIEACAMASRLIRSCHACCVDAGTSGVRISLFVTPSDKADDGRLEPELRARISAELPAYFMPARIVVLNELPRNPAGKVDRAALIAQLGDLVEEGGAPEAMTPQEETLALIWAQILGRPIENREANFFALGGNSLLAMRLVALMKRSGIQINLKRVFGAPTLAKMACLMEG</sequence>
<dbReference type="SUPFAM" id="SSF56801">
    <property type="entry name" value="Acetyl-CoA synthetase-like"/>
    <property type="match status" value="1"/>
</dbReference>
<evidence type="ECO:0000256" key="2">
    <source>
        <dbReference type="ARBA" id="ARBA00022553"/>
    </source>
</evidence>
<dbReference type="InterPro" id="IPR020459">
    <property type="entry name" value="AMP-binding"/>
</dbReference>
<dbReference type="InterPro" id="IPR000873">
    <property type="entry name" value="AMP-dep_synth/lig_dom"/>
</dbReference>
<dbReference type="InterPro" id="IPR009081">
    <property type="entry name" value="PP-bd_ACP"/>
</dbReference>
<protein>
    <recommendedName>
        <fullName evidence="3">Carrier domain-containing protein</fullName>
    </recommendedName>
</protein>
<dbReference type="CDD" id="cd05930">
    <property type="entry name" value="A_NRPS"/>
    <property type="match status" value="1"/>
</dbReference>
<dbReference type="NCBIfam" id="TIGR01733">
    <property type="entry name" value="AA-adenyl-dom"/>
    <property type="match status" value="1"/>
</dbReference>
<dbReference type="GO" id="GO:0044550">
    <property type="term" value="P:secondary metabolite biosynthetic process"/>
    <property type="evidence" value="ECO:0007669"/>
    <property type="project" value="TreeGrafter"/>
</dbReference>
<dbReference type="InterPro" id="IPR006162">
    <property type="entry name" value="Ppantetheine_attach_site"/>
</dbReference>
<dbReference type="PRINTS" id="PR00154">
    <property type="entry name" value="AMPBINDING"/>
</dbReference>
<dbReference type="InterPro" id="IPR042099">
    <property type="entry name" value="ANL_N_sf"/>
</dbReference>
<dbReference type="PANTHER" id="PTHR45527:SF1">
    <property type="entry name" value="FATTY ACID SYNTHASE"/>
    <property type="match status" value="1"/>
</dbReference>
<dbReference type="InterPro" id="IPR025110">
    <property type="entry name" value="AMP-bd_C"/>
</dbReference>
<dbReference type="PROSITE" id="PS50075">
    <property type="entry name" value="CARRIER"/>
    <property type="match status" value="1"/>
</dbReference>
<name>A0A0G3GGN8_9PSED</name>
<dbReference type="PATRIC" id="fig|587753.11.peg.4136"/>
<dbReference type="SUPFAM" id="SSF47336">
    <property type="entry name" value="ACP-like"/>
    <property type="match status" value="1"/>
</dbReference>
<dbReference type="Gene3D" id="3.40.50.12780">
    <property type="entry name" value="N-terminal domain of ligase-like"/>
    <property type="match status" value="1"/>
</dbReference>
<dbReference type="Pfam" id="PF00550">
    <property type="entry name" value="PP-binding"/>
    <property type="match status" value="1"/>
</dbReference>
<dbReference type="InterPro" id="IPR020845">
    <property type="entry name" value="AMP-binding_CS"/>
</dbReference>
<accession>A0A0G3GGN8</accession>
<dbReference type="PROSITE" id="PS00455">
    <property type="entry name" value="AMP_BINDING"/>
    <property type="match status" value="1"/>
</dbReference>
<keyword evidence="2" id="KW-0597">Phosphoprotein</keyword>
<feature type="domain" description="Carrier" evidence="3">
    <location>
        <begin position="515"/>
        <end position="587"/>
    </location>
</feature>
<dbReference type="GO" id="GO:0005737">
    <property type="term" value="C:cytoplasm"/>
    <property type="evidence" value="ECO:0007669"/>
    <property type="project" value="TreeGrafter"/>
</dbReference>
<dbReference type="Gene3D" id="1.10.1200.10">
    <property type="entry name" value="ACP-like"/>
    <property type="match status" value="1"/>
</dbReference>
<dbReference type="EMBL" id="CP011020">
    <property type="protein sequence ID" value="AKK00284.1"/>
    <property type="molecule type" value="Genomic_DNA"/>
</dbReference>
<dbReference type="PANTHER" id="PTHR45527">
    <property type="entry name" value="NONRIBOSOMAL PEPTIDE SYNTHETASE"/>
    <property type="match status" value="1"/>
</dbReference>
<dbReference type="GO" id="GO:0031177">
    <property type="term" value="F:phosphopantetheine binding"/>
    <property type="evidence" value="ECO:0007669"/>
    <property type="project" value="TreeGrafter"/>
</dbReference>
<dbReference type="AlphaFoldDB" id="A0A0G3GGN8"/>
<gene>
    <name evidence="4" type="ORF">VM99_20185</name>
</gene>
<dbReference type="InterPro" id="IPR036736">
    <property type="entry name" value="ACP-like_sf"/>
</dbReference>
<dbReference type="GO" id="GO:0043041">
    <property type="term" value="P:amino acid activation for nonribosomal peptide biosynthetic process"/>
    <property type="evidence" value="ECO:0007669"/>
    <property type="project" value="TreeGrafter"/>
</dbReference>